<dbReference type="OMA" id="WFRLVIN"/>
<dbReference type="HOGENOM" id="CLU_013929_8_1_1"/>
<keyword evidence="4" id="KW-1185">Reference proteome</keyword>
<organism evidence="3 4">
    <name type="scientific">Endocarpon pusillum (strain Z07020 / HMAS-L-300199)</name>
    <name type="common">Lichen-forming fungus</name>
    <dbReference type="NCBI Taxonomy" id="1263415"/>
    <lineage>
        <taxon>Eukaryota</taxon>
        <taxon>Fungi</taxon>
        <taxon>Dikarya</taxon>
        <taxon>Ascomycota</taxon>
        <taxon>Pezizomycotina</taxon>
        <taxon>Eurotiomycetes</taxon>
        <taxon>Chaetothyriomycetidae</taxon>
        <taxon>Verrucariales</taxon>
        <taxon>Verrucariaceae</taxon>
        <taxon>Endocarpon</taxon>
    </lineage>
</organism>
<dbReference type="AlphaFoldDB" id="U1GCM7"/>
<evidence type="ECO:0000313" key="4">
    <source>
        <dbReference type="Proteomes" id="UP000019373"/>
    </source>
</evidence>
<evidence type="ECO:0000313" key="3">
    <source>
        <dbReference type="EMBL" id="ERF69808.1"/>
    </source>
</evidence>
<name>U1GCM7_ENDPU</name>
<gene>
    <name evidence="3" type="ORF">EPUS_09464</name>
</gene>
<dbReference type="Proteomes" id="UP000019373">
    <property type="component" value="Unassembled WGS sequence"/>
</dbReference>
<reference evidence="4" key="1">
    <citation type="journal article" date="2014" name="BMC Genomics">
        <title>Genome characteristics reveal the impact of lichenization on lichen-forming fungus Endocarpon pusillum Hedwig (Verrucariales, Ascomycota).</title>
        <authorList>
            <person name="Wang Y.-Y."/>
            <person name="Liu B."/>
            <person name="Zhang X.-Y."/>
            <person name="Zhou Q.-M."/>
            <person name="Zhang T."/>
            <person name="Li H."/>
            <person name="Yu Y.-F."/>
            <person name="Zhang X.-L."/>
            <person name="Hao X.-Y."/>
            <person name="Wang M."/>
            <person name="Wang L."/>
            <person name="Wei J.-C."/>
        </authorList>
    </citation>
    <scope>NUCLEOTIDE SEQUENCE [LARGE SCALE GENOMIC DNA]</scope>
    <source>
        <strain evidence="4">Z07020 / HMAS-L-300199</strain>
    </source>
</reference>
<sequence length="143" mass="16666">MKGCTPNAEVRKAQHNLTLTKEETLVRHILDLDSRGFPPRINDVRDMADLLCKTRYAKPVGKQWPYNFVQHRPELKTRFSHAYDFQRALCEDPDQINAWFRLVINMRTKYSIQDCDFYNFDETGFIMGVICGNMVVTCADRSG</sequence>
<dbReference type="InterPro" id="IPR006600">
    <property type="entry name" value="HTH_CenpB_DNA-bd_dom"/>
</dbReference>
<keyword evidence="1" id="KW-0238">DNA-binding</keyword>
<protein>
    <recommendedName>
        <fullName evidence="2">HTH CENPB-type domain-containing protein</fullName>
    </recommendedName>
</protein>
<dbReference type="GeneID" id="19244265"/>
<feature type="domain" description="HTH CENPB-type" evidence="2">
    <location>
        <begin position="9"/>
        <end position="78"/>
    </location>
</feature>
<evidence type="ECO:0000256" key="1">
    <source>
        <dbReference type="ARBA" id="ARBA00023125"/>
    </source>
</evidence>
<dbReference type="eggNOG" id="KOG3105">
    <property type="taxonomic scope" value="Eukaryota"/>
</dbReference>
<dbReference type="EMBL" id="KE721389">
    <property type="protein sequence ID" value="ERF69808.1"/>
    <property type="molecule type" value="Genomic_DNA"/>
</dbReference>
<proteinExistence type="predicted"/>
<dbReference type="RefSeq" id="XP_007804545.1">
    <property type="nucleotide sequence ID" value="XM_007806354.1"/>
</dbReference>
<dbReference type="PROSITE" id="PS51253">
    <property type="entry name" value="HTH_CENPB"/>
    <property type="match status" value="1"/>
</dbReference>
<evidence type="ECO:0000259" key="2">
    <source>
        <dbReference type="PROSITE" id="PS51253"/>
    </source>
</evidence>
<accession>U1GCM7</accession>
<dbReference type="GO" id="GO:0003677">
    <property type="term" value="F:DNA binding"/>
    <property type="evidence" value="ECO:0007669"/>
    <property type="project" value="UniProtKB-KW"/>
</dbReference>
<dbReference type="OrthoDB" id="4207519at2759"/>